<evidence type="ECO:0000256" key="4">
    <source>
        <dbReference type="ARBA" id="ARBA00022679"/>
    </source>
</evidence>
<dbReference type="Proteomes" id="UP001153954">
    <property type="component" value="Unassembled WGS sequence"/>
</dbReference>
<evidence type="ECO:0000313" key="16">
    <source>
        <dbReference type="Proteomes" id="UP001153954"/>
    </source>
</evidence>
<organism evidence="15 16">
    <name type="scientific">Euphydryas editha</name>
    <name type="common">Edith's checkerspot</name>
    <dbReference type="NCBI Taxonomy" id="104508"/>
    <lineage>
        <taxon>Eukaryota</taxon>
        <taxon>Metazoa</taxon>
        <taxon>Ecdysozoa</taxon>
        <taxon>Arthropoda</taxon>
        <taxon>Hexapoda</taxon>
        <taxon>Insecta</taxon>
        <taxon>Pterygota</taxon>
        <taxon>Neoptera</taxon>
        <taxon>Endopterygota</taxon>
        <taxon>Lepidoptera</taxon>
        <taxon>Glossata</taxon>
        <taxon>Ditrysia</taxon>
        <taxon>Papilionoidea</taxon>
        <taxon>Nymphalidae</taxon>
        <taxon>Nymphalinae</taxon>
        <taxon>Euphydryas</taxon>
    </lineage>
</organism>
<feature type="compositionally biased region" description="Basic and acidic residues" evidence="12">
    <location>
        <begin position="478"/>
        <end position="493"/>
    </location>
</feature>
<dbReference type="InterPro" id="IPR046906">
    <property type="entry name" value="Mab-21_HhH/H2TH-like"/>
</dbReference>
<keyword evidence="5" id="KW-0548">Nucleotidyltransferase</keyword>
<feature type="domain" description="Mab-21-like nucleotidyltransferase" evidence="13">
    <location>
        <begin position="66"/>
        <end position="261"/>
    </location>
</feature>
<keyword evidence="6" id="KW-0479">Metal-binding</keyword>
<proteinExistence type="inferred from homology"/>
<comment type="similarity">
    <text evidence="3">Belongs to the mab-21 family.</text>
</comment>
<evidence type="ECO:0000256" key="2">
    <source>
        <dbReference type="ARBA" id="ARBA00001946"/>
    </source>
</evidence>
<feature type="region of interest" description="Disordered" evidence="12">
    <location>
        <begin position="472"/>
        <end position="493"/>
    </location>
</feature>
<dbReference type="GO" id="GO:0005524">
    <property type="term" value="F:ATP binding"/>
    <property type="evidence" value="ECO:0007669"/>
    <property type="project" value="UniProtKB-KW"/>
</dbReference>
<dbReference type="AlphaFoldDB" id="A0AAU9V8P3"/>
<dbReference type="Pfam" id="PF03281">
    <property type="entry name" value="Mab-21"/>
    <property type="match status" value="1"/>
</dbReference>
<dbReference type="PANTHER" id="PTHR10656:SF42">
    <property type="entry name" value="CYCLIC GMP-AMP SYNTHASE-LIKE PROTEIN-RELATED"/>
    <property type="match status" value="1"/>
</dbReference>
<dbReference type="InterPro" id="IPR046903">
    <property type="entry name" value="Mab-21-like_nuc_Trfase"/>
</dbReference>
<evidence type="ECO:0000256" key="12">
    <source>
        <dbReference type="SAM" id="MobiDB-lite"/>
    </source>
</evidence>
<evidence type="ECO:0000256" key="5">
    <source>
        <dbReference type="ARBA" id="ARBA00022695"/>
    </source>
</evidence>
<dbReference type="PANTHER" id="PTHR10656">
    <property type="entry name" value="CELL FATE DETERMINING PROTEIN MAB21-RELATED"/>
    <property type="match status" value="1"/>
</dbReference>
<gene>
    <name evidence="15" type="ORF">EEDITHA_LOCUS21700</name>
</gene>
<sequence>MAAKKKNLDVYLSEIFKQFIALKENDLKRSQEVFKSVFESFKQKMGEQCNFFNKYASQVLYAGSVYDGIKVSKLDEFDMDIVIRLPINYDDGENGIIIENDEPGFVKLKIIKAFDNLDKQKEWDTCHKVTRDWRDSEKYLLQNKFRQWLHKIVQKTLNDLDGKITVHGVTYLMKFKSSGPAYTLNIRNVDGDEEFLLDVDLVPVIRFMLPRWPEGYRTVENSQIKEWLVVPKPNKAIQDETQKNRLWRLSFQDYERDMIKGCQQLKTTIRLVKKLRDSLGMKAIASYYIKTLFLWKVQANDKKYWQKKISVHFREMVEELYNAINDGKIPYFWNENNNLIQGVRPSLLQLYAKKLKEVLDSIDSNDVEKTVFSLLNTNEINEFKSSEFYKSQEANNINNNNINVSRQVSVASTSSVKCASEVDSPKTEKPRDDNLLNILKSLMGKVDRLTMKVDQLEERLIQLEKEKQKNNDNCSILEDEKKEELSNEKTTVNRDSEDAISDLLLL</sequence>
<evidence type="ECO:0008006" key="17">
    <source>
        <dbReference type="Google" id="ProtNLM"/>
    </source>
</evidence>
<dbReference type="Gene3D" id="1.10.1410.40">
    <property type="match status" value="1"/>
</dbReference>
<evidence type="ECO:0000256" key="1">
    <source>
        <dbReference type="ARBA" id="ARBA00001936"/>
    </source>
</evidence>
<keyword evidence="8" id="KW-0067">ATP-binding</keyword>
<protein>
    <recommendedName>
        <fullName evidence="17">Cyclic GMP-AMP synthase</fullName>
    </recommendedName>
</protein>
<keyword evidence="7" id="KW-0547">Nucleotide-binding</keyword>
<keyword evidence="4" id="KW-0808">Transferase</keyword>
<keyword evidence="11" id="KW-0464">Manganese</keyword>
<dbReference type="Pfam" id="PF20266">
    <property type="entry name" value="Mab-21_C"/>
    <property type="match status" value="1"/>
</dbReference>
<name>A0AAU9V8P3_EUPED</name>
<evidence type="ECO:0000313" key="15">
    <source>
        <dbReference type="EMBL" id="CAH2107694.1"/>
    </source>
</evidence>
<dbReference type="Gene3D" id="3.30.460.90">
    <property type="match status" value="1"/>
</dbReference>
<keyword evidence="10" id="KW-0342">GTP-binding</keyword>
<evidence type="ECO:0000256" key="7">
    <source>
        <dbReference type="ARBA" id="ARBA00022741"/>
    </source>
</evidence>
<evidence type="ECO:0000256" key="11">
    <source>
        <dbReference type="ARBA" id="ARBA00023211"/>
    </source>
</evidence>
<comment type="cofactor">
    <cofactor evidence="1">
        <name>Mn(2+)</name>
        <dbReference type="ChEBI" id="CHEBI:29035"/>
    </cofactor>
</comment>
<reference evidence="15" key="1">
    <citation type="submission" date="2022-03" db="EMBL/GenBank/DDBJ databases">
        <authorList>
            <person name="Tunstrom K."/>
        </authorList>
    </citation>
    <scope>NUCLEOTIDE SEQUENCE</scope>
</reference>
<dbReference type="EMBL" id="CAKOGL010000030">
    <property type="protein sequence ID" value="CAH2107694.1"/>
    <property type="molecule type" value="Genomic_DNA"/>
</dbReference>
<comment type="cofactor">
    <cofactor evidence="2">
        <name>Mg(2+)</name>
        <dbReference type="ChEBI" id="CHEBI:18420"/>
    </cofactor>
</comment>
<comment type="caution">
    <text evidence="15">The sequence shown here is derived from an EMBL/GenBank/DDBJ whole genome shotgun (WGS) entry which is preliminary data.</text>
</comment>
<accession>A0AAU9V8P3</accession>
<evidence type="ECO:0000256" key="8">
    <source>
        <dbReference type="ARBA" id="ARBA00022840"/>
    </source>
</evidence>
<evidence type="ECO:0000256" key="6">
    <source>
        <dbReference type="ARBA" id="ARBA00022723"/>
    </source>
</evidence>
<evidence type="ECO:0000256" key="10">
    <source>
        <dbReference type="ARBA" id="ARBA00023134"/>
    </source>
</evidence>
<evidence type="ECO:0000259" key="14">
    <source>
        <dbReference type="Pfam" id="PF20266"/>
    </source>
</evidence>
<evidence type="ECO:0000259" key="13">
    <source>
        <dbReference type="Pfam" id="PF03281"/>
    </source>
</evidence>
<dbReference type="GO" id="GO:0016779">
    <property type="term" value="F:nucleotidyltransferase activity"/>
    <property type="evidence" value="ECO:0007669"/>
    <property type="project" value="UniProtKB-KW"/>
</dbReference>
<dbReference type="InterPro" id="IPR024810">
    <property type="entry name" value="MAB21L/cGLR"/>
</dbReference>
<keyword evidence="16" id="KW-1185">Reference proteome</keyword>
<feature type="domain" description="Mab-21-like HhH/H2TH-like" evidence="14">
    <location>
        <begin position="265"/>
        <end position="356"/>
    </location>
</feature>
<evidence type="ECO:0000256" key="3">
    <source>
        <dbReference type="ARBA" id="ARBA00008307"/>
    </source>
</evidence>
<dbReference type="GO" id="GO:0005525">
    <property type="term" value="F:GTP binding"/>
    <property type="evidence" value="ECO:0007669"/>
    <property type="project" value="UniProtKB-KW"/>
</dbReference>
<dbReference type="GO" id="GO:0046872">
    <property type="term" value="F:metal ion binding"/>
    <property type="evidence" value="ECO:0007669"/>
    <property type="project" value="UniProtKB-KW"/>
</dbReference>
<dbReference type="SMART" id="SM01265">
    <property type="entry name" value="Mab-21"/>
    <property type="match status" value="1"/>
</dbReference>
<keyword evidence="9" id="KW-0460">Magnesium</keyword>
<evidence type="ECO:0000256" key="9">
    <source>
        <dbReference type="ARBA" id="ARBA00022842"/>
    </source>
</evidence>